<dbReference type="GO" id="GO:0004795">
    <property type="term" value="F:threonine synthase activity"/>
    <property type="evidence" value="ECO:0007669"/>
    <property type="project" value="UniProtKB-EC"/>
</dbReference>
<dbReference type="SUPFAM" id="SSF55729">
    <property type="entry name" value="Acyl-CoA N-acyltransferases (Nat)"/>
    <property type="match status" value="1"/>
</dbReference>
<keyword evidence="5" id="KW-1185">Reference proteome</keyword>
<dbReference type="Pfam" id="PF00583">
    <property type="entry name" value="Acetyltransf_1"/>
    <property type="match status" value="1"/>
</dbReference>
<organism evidence="4 5">
    <name type="scientific">Spirochaeta isovalerica</name>
    <dbReference type="NCBI Taxonomy" id="150"/>
    <lineage>
        <taxon>Bacteria</taxon>
        <taxon>Pseudomonadati</taxon>
        <taxon>Spirochaetota</taxon>
        <taxon>Spirochaetia</taxon>
        <taxon>Spirochaetales</taxon>
        <taxon>Spirochaetaceae</taxon>
        <taxon>Spirochaeta</taxon>
    </lineage>
</organism>
<keyword evidence="2" id="KW-0663">Pyridoxal phosphate</keyword>
<keyword evidence="4" id="KW-0456">Lyase</keyword>
<accession>A0A841RGC9</accession>
<reference evidence="4 5" key="1">
    <citation type="submission" date="2020-08" db="EMBL/GenBank/DDBJ databases">
        <title>Genomic Encyclopedia of Type Strains, Phase IV (KMG-IV): sequencing the most valuable type-strain genomes for metagenomic binning, comparative biology and taxonomic classification.</title>
        <authorList>
            <person name="Goeker M."/>
        </authorList>
    </citation>
    <scope>NUCLEOTIDE SEQUENCE [LARGE SCALE GENOMIC DNA]</scope>
    <source>
        <strain evidence="4 5">DSM 2461</strain>
    </source>
</reference>
<dbReference type="CDD" id="cd04301">
    <property type="entry name" value="NAT_SF"/>
    <property type="match status" value="1"/>
</dbReference>
<dbReference type="InterPro" id="IPR001926">
    <property type="entry name" value="TrpB-like_PALP"/>
</dbReference>
<evidence type="ECO:0000259" key="3">
    <source>
        <dbReference type="PROSITE" id="PS51186"/>
    </source>
</evidence>
<evidence type="ECO:0000256" key="1">
    <source>
        <dbReference type="ARBA" id="ARBA00001933"/>
    </source>
</evidence>
<dbReference type="PROSITE" id="PS51186">
    <property type="entry name" value="GNAT"/>
    <property type="match status" value="1"/>
</dbReference>
<dbReference type="GO" id="GO:0016747">
    <property type="term" value="F:acyltransferase activity, transferring groups other than amino-acyl groups"/>
    <property type="evidence" value="ECO:0007669"/>
    <property type="project" value="InterPro"/>
</dbReference>
<dbReference type="Proteomes" id="UP000587760">
    <property type="component" value="Unassembled WGS sequence"/>
</dbReference>
<feature type="domain" description="N-acetyltransferase" evidence="3">
    <location>
        <begin position="309"/>
        <end position="449"/>
    </location>
</feature>
<dbReference type="Gene3D" id="3.40.630.30">
    <property type="match status" value="1"/>
</dbReference>
<dbReference type="Pfam" id="PF00291">
    <property type="entry name" value="PALP"/>
    <property type="match status" value="1"/>
</dbReference>
<dbReference type="InterPro" id="IPR036052">
    <property type="entry name" value="TrpB-like_PALP_sf"/>
</dbReference>
<gene>
    <name evidence="4" type="ORF">HNR50_003072</name>
</gene>
<proteinExistence type="predicted"/>
<evidence type="ECO:0000313" key="4">
    <source>
        <dbReference type="EMBL" id="MBB6481392.1"/>
    </source>
</evidence>
<protein>
    <submittedName>
        <fullName evidence="4">Threonine synthase</fullName>
        <ecNumber evidence="4">4.2.3.1</ecNumber>
    </submittedName>
</protein>
<dbReference type="InterPro" id="IPR000182">
    <property type="entry name" value="GNAT_dom"/>
</dbReference>
<evidence type="ECO:0000256" key="2">
    <source>
        <dbReference type="ARBA" id="ARBA00022898"/>
    </source>
</evidence>
<name>A0A841RGC9_9SPIO</name>
<dbReference type="RefSeq" id="WP_184747642.1">
    <property type="nucleotide sequence ID" value="NZ_JACHGJ010000006.1"/>
</dbReference>
<sequence length="449" mass="50800">MNKSGYTPLMRAKGLEKILDVGEIYLKLEGDNPYGHKYDRIGELLVRDAISGGFEKLIVDGPRAFIHSVLACAEQADISVKVPLFKGQMWKSKSMEKDILLDFRKVKQDEQESFVSGYCEEGGYYNCVNGYYNRHLSITALEAIGEEICEKLDSITSVFVQLSYGYTVSGLYGSFFRLWAKGRIEHYPRIFSCTIPKGNTIYEDYKRINSIPDIEEYGIRHNRYTRDLFIDNTQLLEKTLEAVKDTDGEIITVDETLLKEAAALLKTSEHISLTAEEAYSFAGFYKTARAGKLKRGVHVIVLNNGKTDIVVNRLQKDAEMSRETILSYVRTFLMEYSDSIEETSDAIDNALSSGAVFTAEIDGRMEGIAIVVRMGFEDFIPRYHLAYIGTRAGRKGRGIAGKLIEEIIQFSGGSLSLHVDLDNSRAKKLYEKFGFVHMYNRMIYKGDLL</sequence>
<evidence type="ECO:0000313" key="5">
    <source>
        <dbReference type="Proteomes" id="UP000587760"/>
    </source>
</evidence>
<dbReference type="SUPFAM" id="SSF53686">
    <property type="entry name" value="Tryptophan synthase beta subunit-like PLP-dependent enzymes"/>
    <property type="match status" value="1"/>
</dbReference>
<comment type="cofactor">
    <cofactor evidence="1">
        <name>pyridoxal 5'-phosphate</name>
        <dbReference type="ChEBI" id="CHEBI:597326"/>
    </cofactor>
</comment>
<dbReference type="EC" id="4.2.3.1" evidence="4"/>
<dbReference type="AlphaFoldDB" id="A0A841RGC9"/>
<dbReference type="Gene3D" id="3.40.50.1100">
    <property type="match status" value="2"/>
</dbReference>
<comment type="caution">
    <text evidence="4">The sequence shown here is derived from an EMBL/GenBank/DDBJ whole genome shotgun (WGS) entry which is preliminary data.</text>
</comment>
<dbReference type="InterPro" id="IPR016181">
    <property type="entry name" value="Acyl_CoA_acyltransferase"/>
</dbReference>
<dbReference type="EMBL" id="JACHGJ010000006">
    <property type="protein sequence ID" value="MBB6481392.1"/>
    <property type="molecule type" value="Genomic_DNA"/>
</dbReference>